<evidence type="ECO:0000313" key="10">
    <source>
        <dbReference type="EMBL" id="KAK3673246.1"/>
    </source>
</evidence>
<evidence type="ECO:0000256" key="5">
    <source>
        <dbReference type="ARBA" id="ARBA00022777"/>
    </source>
</evidence>
<dbReference type="Pfam" id="PF00072">
    <property type="entry name" value="Response_reg"/>
    <property type="match status" value="1"/>
</dbReference>
<dbReference type="InterPro" id="IPR011006">
    <property type="entry name" value="CheY-like_superfamily"/>
</dbReference>
<dbReference type="PANTHER" id="PTHR43047:SF72">
    <property type="entry name" value="OSMOSENSING HISTIDINE PROTEIN KINASE SLN1"/>
    <property type="match status" value="1"/>
</dbReference>
<dbReference type="InterPro" id="IPR036890">
    <property type="entry name" value="HATPase_C_sf"/>
</dbReference>
<dbReference type="PANTHER" id="PTHR43047">
    <property type="entry name" value="TWO-COMPONENT HISTIDINE PROTEIN KINASE"/>
    <property type="match status" value="1"/>
</dbReference>
<dbReference type="Proteomes" id="UP001274830">
    <property type="component" value="Unassembled WGS sequence"/>
</dbReference>
<dbReference type="CDD" id="cd00082">
    <property type="entry name" value="HisKA"/>
    <property type="match status" value="1"/>
</dbReference>
<dbReference type="EMBL" id="JAUTXT010000026">
    <property type="protein sequence ID" value="KAK3673246.1"/>
    <property type="molecule type" value="Genomic_DNA"/>
</dbReference>
<dbReference type="Gene3D" id="3.40.50.2300">
    <property type="match status" value="1"/>
</dbReference>
<sequence>MSMQYDSFEDPFDQPWIGCCSFPRSDGLNDLALNHWRKARQYREHPETADEYYKQGYSPHFMIVSDAKNNRDYTDRAFVSRSTSLRFYCSVPIRDGNGSVLGALCILDDIPRYGVSAAQMQFLEDSAETITSQLATAVATARQQGSERLIKGLGLFNSHKSSLRDWWLSQDNERLRRGGRYQAENDQSDNRQARLDHEFGVQGSHDRTAAALRRARRGGGTSEHFPDEDAPPHMSQTTETNMNANHARMTQHVSGTDFGPVSQDTETPSSSHAATSAPGDSTGYTTSDNSVPNKDGTSPRNSDMAGNISNAYARASNLICEAMRAEGVVFVDARAASATLKKPPRKLARSSTDATSSNQSDTGPSSLSDDNFSDHGQSTRLCRISGFATRNSSSLYGSRAFSSRRMALQEAELQSYIRRYRRGKVFNFADADMIYSSSGEDPSNVSSEDNSQRSNSSGPRKTRASRDAARLGKIMGGAQTIAFLPVWDDASDSYSSCAFVWSTMPLRYFDAEEDLTYIAAFSHSLTAEIARLEAVASDAAKSTFISSISHELRSPLHGVLAGAELLQDTDLSRFQQDMISTITMAGRALLDTVNHVLDYSKISSRPRLEKRTTSRTQKSPSDSVTVDLASLTENVVETVVSAHRFQRSLMPNSAGDVDPSRLRTQRFRAPSANDDEVAIVLNIQKQDSWVTDIPRGSWTRILSNILGNSLKYTKTGVISVTLNAQKNARGTATVELVIQDTGIGMTESFLATDLFTPFKQADHHAIGTGLGLSIVKQISRDLSGRLDVQSTLGKGTRTSLILDIDIVEPNADDIDRTDSQLLELAATQISRPFHMLSINDDSTHRSRLGRNATSQSVSNMASEWLKCSVSSGPTFEGHAETGVCAIVETDLVHLAKTDPKSLATMTSELAASDAQLIVLGCSLQSTLSGISLEEYAVQPTFIQQPIGPRKLMRVLSTNDSSMGAYTHSSLLYTTTPDLSTPLVVRRNGETSGQDDAFPWNSDGRGRATSDHGPAASTVAIRNRPGSVIARKQRQSSSTAAAVPSRSDSDTDQDGRAEGAIASGSTVLLVEDNPINMRLLKVLMQKLKFPYFTANNGAEALAMFVADPGKIFLILTDISMPVMDGNEATAKIREVERRQKLPRTTIVAITGVTSAASRNASIAAGVDRYFTKPVKMEEVSALLSEIRPSKV</sequence>
<dbReference type="InterPro" id="IPR036097">
    <property type="entry name" value="HisK_dim/P_sf"/>
</dbReference>
<dbReference type="GO" id="GO:0000155">
    <property type="term" value="F:phosphorelay sensor kinase activity"/>
    <property type="evidence" value="ECO:0007669"/>
    <property type="project" value="InterPro"/>
</dbReference>
<evidence type="ECO:0000256" key="3">
    <source>
        <dbReference type="ARBA" id="ARBA00022553"/>
    </source>
</evidence>
<feature type="compositionally biased region" description="Basic and acidic residues" evidence="7">
    <location>
        <begin position="1046"/>
        <end position="1056"/>
    </location>
</feature>
<feature type="region of interest" description="Disordered" evidence="7">
    <location>
        <begin position="340"/>
        <end position="375"/>
    </location>
</feature>
<feature type="compositionally biased region" description="Basic and acidic residues" evidence="7">
    <location>
        <begin position="188"/>
        <end position="208"/>
    </location>
</feature>
<organism evidence="10 11">
    <name type="scientific">Recurvomyces mirabilis</name>
    <dbReference type="NCBI Taxonomy" id="574656"/>
    <lineage>
        <taxon>Eukaryota</taxon>
        <taxon>Fungi</taxon>
        <taxon>Dikarya</taxon>
        <taxon>Ascomycota</taxon>
        <taxon>Pezizomycotina</taxon>
        <taxon>Dothideomycetes</taxon>
        <taxon>Dothideomycetidae</taxon>
        <taxon>Mycosphaerellales</taxon>
        <taxon>Teratosphaeriaceae</taxon>
        <taxon>Recurvomyces</taxon>
    </lineage>
</organism>
<name>A0AAE0WK85_9PEZI</name>
<dbReference type="GO" id="GO:0005886">
    <property type="term" value="C:plasma membrane"/>
    <property type="evidence" value="ECO:0007669"/>
    <property type="project" value="TreeGrafter"/>
</dbReference>
<evidence type="ECO:0000256" key="1">
    <source>
        <dbReference type="ARBA" id="ARBA00000085"/>
    </source>
</evidence>
<dbReference type="SUPFAM" id="SSF52172">
    <property type="entry name" value="CheY-like"/>
    <property type="match status" value="1"/>
</dbReference>
<dbReference type="InterPro" id="IPR003661">
    <property type="entry name" value="HisK_dim/P_dom"/>
</dbReference>
<keyword evidence="3 6" id="KW-0597">Phosphoprotein</keyword>
<feature type="region of interest" description="Disordered" evidence="7">
    <location>
        <begin position="253"/>
        <end position="305"/>
    </location>
</feature>
<keyword evidence="5" id="KW-0418">Kinase</keyword>
<feature type="compositionally biased region" description="Polar residues" evidence="7">
    <location>
        <begin position="282"/>
        <end position="301"/>
    </location>
</feature>
<feature type="compositionally biased region" description="Polar residues" evidence="7">
    <location>
        <begin position="349"/>
        <end position="375"/>
    </location>
</feature>
<evidence type="ECO:0000256" key="4">
    <source>
        <dbReference type="ARBA" id="ARBA00022679"/>
    </source>
</evidence>
<dbReference type="FunFam" id="1.10.287.130:FF:000023">
    <property type="entry name" value="Sensor histidine kinase/response regulator, putative"/>
    <property type="match status" value="1"/>
</dbReference>
<dbReference type="SUPFAM" id="SSF55874">
    <property type="entry name" value="ATPase domain of HSP90 chaperone/DNA topoisomerase II/histidine kinase"/>
    <property type="match status" value="1"/>
</dbReference>
<dbReference type="Pfam" id="PF00512">
    <property type="entry name" value="HisKA"/>
    <property type="match status" value="1"/>
</dbReference>
<dbReference type="SUPFAM" id="SSF47384">
    <property type="entry name" value="Homodimeric domain of signal transducing histidine kinase"/>
    <property type="match status" value="1"/>
</dbReference>
<evidence type="ECO:0000313" key="11">
    <source>
        <dbReference type="Proteomes" id="UP001274830"/>
    </source>
</evidence>
<dbReference type="Pfam" id="PF02518">
    <property type="entry name" value="HATPase_c"/>
    <property type="match status" value="1"/>
</dbReference>
<keyword evidence="4" id="KW-0808">Transferase</keyword>
<comment type="catalytic activity">
    <reaction evidence="1">
        <text>ATP + protein L-histidine = ADP + protein N-phospho-L-histidine.</text>
        <dbReference type="EC" id="2.7.13.3"/>
    </reaction>
</comment>
<dbReference type="AlphaFoldDB" id="A0AAE0WK85"/>
<feature type="modified residue" description="4-aspartylphosphate" evidence="6">
    <location>
        <position position="1116"/>
    </location>
</feature>
<dbReference type="PRINTS" id="PR00344">
    <property type="entry name" value="BCTRLSENSOR"/>
</dbReference>
<proteinExistence type="predicted"/>
<dbReference type="SUPFAM" id="SSF55781">
    <property type="entry name" value="GAF domain-like"/>
    <property type="match status" value="1"/>
</dbReference>
<dbReference type="Gene3D" id="3.30.565.10">
    <property type="entry name" value="Histidine kinase-like ATPase, C-terminal domain"/>
    <property type="match status" value="1"/>
</dbReference>
<dbReference type="CDD" id="cd17546">
    <property type="entry name" value="REC_hyHK_CKI1_RcsC-like"/>
    <property type="match status" value="1"/>
</dbReference>
<evidence type="ECO:0000256" key="2">
    <source>
        <dbReference type="ARBA" id="ARBA00012438"/>
    </source>
</evidence>
<evidence type="ECO:0000259" key="8">
    <source>
        <dbReference type="PROSITE" id="PS50109"/>
    </source>
</evidence>
<dbReference type="SMART" id="SM00387">
    <property type="entry name" value="HATPase_c"/>
    <property type="match status" value="1"/>
</dbReference>
<feature type="compositionally biased region" description="Low complexity" evidence="7">
    <location>
        <begin position="446"/>
        <end position="457"/>
    </location>
</feature>
<protein>
    <recommendedName>
        <fullName evidence="2">histidine kinase</fullName>
        <ecNumber evidence="2">2.7.13.3</ecNumber>
    </recommendedName>
</protein>
<dbReference type="PROSITE" id="PS50109">
    <property type="entry name" value="HIS_KIN"/>
    <property type="match status" value="1"/>
</dbReference>
<dbReference type="SMART" id="SM00448">
    <property type="entry name" value="REC"/>
    <property type="match status" value="1"/>
</dbReference>
<feature type="region of interest" description="Disordered" evidence="7">
    <location>
        <begin position="985"/>
        <end position="1057"/>
    </location>
</feature>
<dbReference type="Gene3D" id="1.10.287.130">
    <property type="match status" value="1"/>
</dbReference>
<feature type="region of interest" description="Disordered" evidence="7">
    <location>
        <begin position="180"/>
        <end position="238"/>
    </location>
</feature>
<evidence type="ECO:0000256" key="7">
    <source>
        <dbReference type="SAM" id="MobiDB-lite"/>
    </source>
</evidence>
<dbReference type="SMART" id="SM00388">
    <property type="entry name" value="HisKA"/>
    <property type="match status" value="1"/>
</dbReference>
<dbReference type="EC" id="2.7.13.3" evidence="2"/>
<dbReference type="InterPro" id="IPR003594">
    <property type="entry name" value="HATPase_dom"/>
</dbReference>
<dbReference type="InterPro" id="IPR001789">
    <property type="entry name" value="Sig_transdc_resp-reg_receiver"/>
</dbReference>
<evidence type="ECO:0000259" key="9">
    <source>
        <dbReference type="PROSITE" id="PS50110"/>
    </source>
</evidence>
<feature type="domain" description="Response regulatory" evidence="9">
    <location>
        <begin position="1065"/>
        <end position="1186"/>
    </location>
</feature>
<dbReference type="PROSITE" id="PS50110">
    <property type="entry name" value="RESPONSE_REGULATORY"/>
    <property type="match status" value="1"/>
</dbReference>
<dbReference type="InterPro" id="IPR005467">
    <property type="entry name" value="His_kinase_dom"/>
</dbReference>
<keyword evidence="11" id="KW-1185">Reference proteome</keyword>
<accession>A0AAE0WK85</accession>
<comment type="caution">
    <text evidence="10">The sequence shown here is derived from an EMBL/GenBank/DDBJ whole genome shotgun (WGS) entry which is preliminary data.</text>
</comment>
<feature type="region of interest" description="Disordered" evidence="7">
    <location>
        <begin position="438"/>
        <end position="467"/>
    </location>
</feature>
<dbReference type="InterPro" id="IPR004358">
    <property type="entry name" value="Sig_transdc_His_kin-like_C"/>
</dbReference>
<gene>
    <name evidence="10" type="ORF">LTR78_006791</name>
</gene>
<evidence type="ECO:0000256" key="6">
    <source>
        <dbReference type="PROSITE-ProRule" id="PRU00169"/>
    </source>
</evidence>
<dbReference type="GO" id="GO:0009927">
    <property type="term" value="F:histidine phosphotransfer kinase activity"/>
    <property type="evidence" value="ECO:0007669"/>
    <property type="project" value="TreeGrafter"/>
</dbReference>
<reference evidence="10" key="1">
    <citation type="submission" date="2023-07" db="EMBL/GenBank/DDBJ databases">
        <title>Black Yeasts Isolated from many extreme environments.</title>
        <authorList>
            <person name="Coleine C."/>
            <person name="Stajich J.E."/>
            <person name="Selbmann L."/>
        </authorList>
    </citation>
    <scope>NUCLEOTIDE SEQUENCE</scope>
    <source>
        <strain evidence="10">CCFEE 5485</strain>
    </source>
</reference>
<feature type="domain" description="Histidine kinase" evidence="8">
    <location>
        <begin position="547"/>
        <end position="806"/>
    </location>
</feature>
<feature type="compositionally biased region" description="Low complexity" evidence="7">
    <location>
        <begin position="267"/>
        <end position="278"/>
    </location>
</feature>